<evidence type="ECO:0000256" key="1">
    <source>
        <dbReference type="SAM" id="MobiDB-lite"/>
    </source>
</evidence>
<dbReference type="Proteomes" id="UP000217199">
    <property type="component" value="Unassembled WGS sequence"/>
</dbReference>
<dbReference type="InterPro" id="IPR048339">
    <property type="entry name" value="Mediator_Med16_C"/>
</dbReference>
<dbReference type="OrthoDB" id="2535907at2759"/>
<protein>
    <submittedName>
        <fullName evidence="3">Pseudouridylate synthase 4</fullName>
    </submittedName>
</protein>
<feature type="region of interest" description="Disordered" evidence="1">
    <location>
        <begin position="389"/>
        <end position="422"/>
    </location>
</feature>
<gene>
    <name evidence="3" type="ORF">PNOK_0230300</name>
</gene>
<keyword evidence="4" id="KW-1185">Reference proteome</keyword>
<feature type="domain" description="Mediator complex subunit 16 C-terminal" evidence="2">
    <location>
        <begin position="921"/>
        <end position="977"/>
    </location>
</feature>
<proteinExistence type="predicted"/>
<feature type="compositionally biased region" description="Basic residues" evidence="1">
    <location>
        <begin position="14"/>
        <end position="24"/>
    </location>
</feature>
<evidence type="ECO:0000259" key="2">
    <source>
        <dbReference type="Pfam" id="PF20719"/>
    </source>
</evidence>
<dbReference type="Pfam" id="PF20719">
    <property type="entry name" value="Med16_C"/>
    <property type="match status" value="1"/>
</dbReference>
<dbReference type="InParanoid" id="A0A286URW7"/>
<reference evidence="3 4" key="1">
    <citation type="journal article" date="2017" name="Mol. Ecol.">
        <title>Comparative and population genomic landscape of Phellinus noxius: A hypervariable fungus causing root rot in trees.</title>
        <authorList>
            <person name="Chung C.L."/>
            <person name="Lee T.J."/>
            <person name="Akiba M."/>
            <person name="Lee H.H."/>
            <person name="Kuo T.H."/>
            <person name="Liu D."/>
            <person name="Ke H.M."/>
            <person name="Yokoi T."/>
            <person name="Roa M.B."/>
            <person name="Lu M.J."/>
            <person name="Chang Y.Y."/>
            <person name="Ann P.J."/>
            <person name="Tsai J.N."/>
            <person name="Chen C.Y."/>
            <person name="Tzean S.S."/>
            <person name="Ota Y."/>
            <person name="Hattori T."/>
            <person name="Sahashi N."/>
            <person name="Liou R.F."/>
            <person name="Kikuchi T."/>
            <person name="Tsai I.J."/>
        </authorList>
    </citation>
    <scope>NUCLEOTIDE SEQUENCE [LARGE SCALE GENOMIC DNA]</scope>
    <source>
        <strain evidence="3 4">FFPRI411160</strain>
    </source>
</reference>
<evidence type="ECO:0000313" key="4">
    <source>
        <dbReference type="Proteomes" id="UP000217199"/>
    </source>
</evidence>
<feature type="compositionally biased region" description="Polar residues" evidence="1">
    <location>
        <begin position="389"/>
        <end position="407"/>
    </location>
</feature>
<dbReference type="EMBL" id="NBII01000002">
    <property type="protein sequence ID" value="PAV22346.1"/>
    <property type="molecule type" value="Genomic_DNA"/>
</dbReference>
<evidence type="ECO:0000313" key="3">
    <source>
        <dbReference type="EMBL" id="PAV22346.1"/>
    </source>
</evidence>
<feature type="region of interest" description="Disordered" evidence="1">
    <location>
        <begin position="1"/>
        <end position="24"/>
    </location>
</feature>
<name>A0A286URW7_9AGAM</name>
<comment type="caution">
    <text evidence="3">The sequence shown here is derived from an EMBL/GenBank/DDBJ whole genome shotgun (WGS) entry which is preliminary data.</text>
</comment>
<dbReference type="AlphaFoldDB" id="A0A286URW7"/>
<feature type="region of interest" description="Disordered" evidence="1">
    <location>
        <begin position="239"/>
        <end position="259"/>
    </location>
</feature>
<feature type="region of interest" description="Disordered" evidence="1">
    <location>
        <begin position="750"/>
        <end position="770"/>
    </location>
</feature>
<sequence>MDVKTARSGPFTHARTHSSTHAHSHSHPIAADFRLLGGPAATTKQPKGKQKENEHWNFNWWDYTALIESRKSSVQWTGSALILTAHATEPQVACIYSPTNEHFFLPSPPTLTASPTSFEPPAVISASPQEDWIFAYFPGKNCDGVGCIWNKSNAINKWLVKEWTTYPRGDHAVEARWSYLNREWSSSETGTPTRLPLLGPFIPFQDPVLFVVTETRRLNACYAHPQNGHIQMLNMSLARKSSENTSQSRPLGERADGPSGLGRCTHAAIGFGYDESSILIATFSTFVPSSTSESHSINTEDPLSMSYTPEAFVPDYSSEWEAWRDENVIDVCEVTYTTKGSQLVLNTTPLPAIRDFREGRYLTGLSFVPCLSSPQTGPIIPVTPTQTHRLVTPQSSPANQVNQSPSRSPLKTPVKTPPKPSMEKVAGKSIVVKLYLLCTTLDCGYTAQNITSNVTLYAFHRNPADNATWYNKRIAHLPIPSGVVAHISPFQTVNNSTNISALLCVLNTEGVPQKWGKKQHLSVGSLRVVRLPELQYDELYESTNIICPVGPFGVELPSSFVLSPNQAQCCIVRQSPYTISTSLYTCPGRLGFANSDKSVLASSMASAAQRSATAIDIVNPLSQGSVSLTTIENMLFKSFSDLISSNCGFTESRFPDFLGLAVEFFKTKVSSCTSGNVKDDLESRCRVGVDICSLTACNSCWEDMYDNSGEFILDNSWQLISFCSYFVEEFLNRLLKDCVEYFEELRLLDGSNPSPDSEGKSPSPDKNTDEKAIKIDSAGTSLNLTSSFIHLVHPYALNNVILFLEHVKQFRCFLRSNTSQEDKYQVARELLMDIIDSSAIDLGALEKVLLEVKDEVKSNADRSPEDSQRCLVSLKPPTSYAPLFQKIVTKLMQAQVVDNFRLFVTPNELVDSFIGLRAGQTSKNTDRDIITKSQLRSPAVYCTRCKGRTASDKGFTTSRWSVWEKTWNKRCICGGLWWSKTI</sequence>
<accession>A0A286URW7</accession>
<dbReference type="STRING" id="2282107.A0A286URW7"/>
<organism evidence="3 4">
    <name type="scientific">Pyrrhoderma noxium</name>
    <dbReference type="NCBI Taxonomy" id="2282107"/>
    <lineage>
        <taxon>Eukaryota</taxon>
        <taxon>Fungi</taxon>
        <taxon>Dikarya</taxon>
        <taxon>Basidiomycota</taxon>
        <taxon>Agaricomycotina</taxon>
        <taxon>Agaricomycetes</taxon>
        <taxon>Hymenochaetales</taxon>
        <taxon>Hymenochaetaceae</taxon>
        <taxon>Pyrrhoderma</taxon>
    </lineage>
</organism>